<keyword evidence="4 5" id="KW-0472">Membrane</keyword>
<dbReference type="InterPro" id="IPR035965">
    <property type="entry name" value="PAS-like_dom_sf"/>
</dbReference>
<feature type="transmembrane region" description="Helical" evidence="5">
    <location>
        <begin position="47"/>
        <end position="70"/>
    </location>
</feature>
<dbReference type="InterPro" id="IPR001633">
    <property type="entry name" value="EAL_dom"/>
</dbReference>
<evidence type="ECO:0000256" key="4">
    <source>
        <dbReference type="ARBA" id="ARBA00023136"/>
    </source>
</evidence>
<dbReference type="Pfam" id="PF00563">
    <property type="entry name" value="EAL"/>
    <property type="match status" value="1"/>
</dbReference>
<feature type="transmembrane region" description="Helical" evidence="5">
    <location>
        <begin position="144"/>
        <end position="164"/>
    </location>
</feature>
<dbReference type="PROSITE" id="PS50887">
    <property type="entry name" value="GGDEF"/>
    <property type="match status" value="1"/>
</dbReference>
<evidence type="ECO:0000256" key="3">
    <source>
        <dbReference type="ARBA" id="ARBA00022989"/>
    </source>
</evidence>
<protein>
    <submittedName>
        <fullName evidence="9">Amino acid permease</fullName>
    </submittedName>
</protein>
<feature type="transmembrane region" description="Helical" evidence="5">
    <location>
        <begin position="467"/>
        <end position="489"/>
    </location>
</feature>
<dbReference type="CDD" id="cd01949">
    <property type="entry name" value="GGDEF"/>
    <property type="match status" value="1"/>
</dbReference>
<dbReference type="InterPro" id="IPR000160">
    <property type="entry name" value="GGDEF_dom"/>
</dbReference>
<sequence>MLTNNSVQAEADKNQSLVMRLPRTLSYLETWGFGLTGHVGWIGTAPIIHAALGPKAILVWLFGTIISFLLNLQVQSLGRHWPDVAGGTPNYTTRLLKNFPGLGRYVALGYFFSWAAAPALYAIILTNLIKVNFETLGISCPETLLKVVFTAIPFIVAFSGSRALALLHLFFVFPAILLLLLFCIQGVIWLGFSTASLEFTPTSTHSLSFEEWAKWFFLASYSIYACETTSSFVADSHHPYKTLRFLTVAAWLIPPVFLGASWVLMCSAPNPTIGDDAFLNMVAASKPFWGENASFLVTLLITVSCLLSSATAVSNSPRILYQLALDRQLSPIFALVSRQGVLGPAILITFILSLLCLNLGNVSQLVTVAGTCYLVSIMGLHLGLWLCRGKPQVLWPWWSLGFFFVEAVVLIVGGLAWNWRDFLVGLLLPIVLMIGDVALRRLRFAPLHLEWWTQRYYTRPNKNNSDFLVLQVVVLVSLICITATSSWVIRNLLDRVSSNPQNSLLAILLVTLSFIGVAIACWTTLPQIVAIDEARKQAKNLFITTLDTVPDTVLVLDENGRICQTNAAAEELFQTTVQQLLGKKLNQLLICYRGKPEQWSIRTEQTLKINQGLRIVEATISQPFNAQQREYVVIVRDITKRKLVEEELVQYRYQLEQMVLERTIELIRVNQQLEQDIIKRQQAQEQLLHNSLHDGLTGLPNQRLFMERVQRAIERTKHQPKNYLFAVLFLDLDRFKVVNDSLGHLLGNQLLIAISHRLKSVLRVGDIVARFGGDEFTILIEEIEDISTAIQVAERIKKVLALPFQLNEHRVFTNVSIGIALSKADYEQAAQILRDADVAMYCAKALGKARYEVFDPKMHEGASLLLELETALRHALIKQEEFRLDYQPIVSLTTGKITGFEALIRWYHPERGLISPQDFIPLAEETGMIVNIGQWVLYEACHQMHTWHQKFPTSLPLTISVNFSGKQITQPDVFKQVKHILQETGLKPYSLKLEITETFLMDNFELATTVLSQLTELNVEMHMDDFGTGYSSLSYIHRLPIKTLKIDRSFVTNIGSRGENLEIVRAIVTLAHNLNMSVTAEGIETVEQLAQLKALQCDYGQGYFFLPPMESAEVEILLAANLCNKNFLKR</sequence>
<feature type="domain" description="PAS" evidence="6">
    <location>
        <begin position="538"/>
        <end position="585"/>
    </location>
</feature>
<organism evidence="9 10">
    <name type="scientific">Nostoc linckia FACHB-391</name>
    <dbReference type="NCBI Taxonomy" id="2692906"/>
    <lineage>
        <taxon>Bacteria</taxon>
        <taxon>Bacillati</taxon>
        <taxon>Cyanobacteriota</taxon>
        <taxon>Cyanophyceae</taxon>
        <taxon>Nostocales</taxon>
        <taxon>Nostocaceae</taxon>
        <taxon>Nostoc</taxon>
    </lineage>
</organism>
<dbReference type="RefSeq" id="WP_190894239.1">
    <property type="nucleotide sequence ID" value="NZ_JACJTE010000013.1"/>
</dbReference>
<dbReference type="Gene3D" id="1.20.1740.10">
    <property type="entry name" value="Amino acid/polyamine transporter I"/>
    <property type="match status" value="1"/>
</dbReference>
<evidence type="ECO:0000256" key="5">
    <source>
        <dbReference type="SAM" id="Phobius"/>
    </source>
</evidence>
<dbReference type="InterPro" id="IPR035919">
    <property type="entry name" value="EAL_sf"/>
</dbReference>
<dbReference type="Proteomes" id="UP000604661">
    <property type="component" value="Unassembled WGS sequence"/>
</dbReference>
<gene>
    <name evidence="9" type="ORF">H6G95_14610</name>
</gene>
<dbReference type="NCBIfam" id="TIGR00229">
    <property type="entry name" value="sensory_box"/>
    <property type="match status" value="1"/>
</dbReference>
<dbReference type="PANTHER" id="PTHR44757:SF2">
    <property type="entry name" value="BIOFILM ARCHITECTURE MAINTENANCE PROTEIN MBAA"/>
    <property type="match status" value="1"/>
</dbReference>
<evidence type="ECO:0000259" key="6">
    <source>
        <dbReference type="PROSITE" id="PS50112"/>
    </source>
</evidence>
<dbReference type="PROSITE" id="PS50112">
    <property type="entry name" value="PAS"/>
    <property type="match status" value="1"/>
</dbReference>
<dbReference type="SMART" id="SM00091">
    <property type="entry name" value="PAS"/>
    <property type="match status" value="1"/>
</dbReference>
<comment type="caution">
    <text evidence="9">The sequence shown here is derived from an EMBL/GenBank/DDBJ whole genome shotgun (WGS) entry which is preliminary data.</text>
</comment>
<feature type="transmembrane region" description="Helical" evidence="5">
    <location>
        <begin position="394"/>
        <end position="416"/>
    </location>
</feature>
<dbReference type="InterPro" id="IPR052155">
    <property type="entry name" value="Biofilm_reg_signaling"/>
</dbReference>
<evidence type="ECO:0000313" key="10">
    <source>
        <dbReference type="Proteomes" id="UP000604661"/>
    </source>
</evidence>
<feature type="transmembrane region" description="Helical" evidence="5">
    <location>
        <begin position="171"/>
        <end position="192"/>
    </location>
</feature>
<dbReference type="Gene3D" id="3.30.70.270">
    <property type="match status" value="1"/>
</dbReference>
<dbReference type="CDD" id="cd01948">
    <property type="entry name" value="EAL"/>
    <property type="match status" value="1"/>
</dbReference>
<dbReference type="SUPFAM" id="SSF141868">
    <property type="entry name" value="EAL domain-like"/>
    <property type="match status" value="1"/>
</dbReference>
<dbReference type="Pfam" id="PF00989">
    <property type="entry name" value="PAS"/>
    <property type="match status" value="1"/>
</dbReference>
<dbReference type="InterPro" id="IPR043128">
    <property type="entry name" value="Rev_trsase/Diguanyl_cyclase"/>
</dbReference>
<dbReference type="PROSITE" id="PS50883">
    <property type="entry name" value="EAL"/>
    <property type="match status" value="1"/>
</dbReference>
<dbReference type="PANTHER" id="PTHR44757">
    <property type="entry name" value="DIGUANYLATE CYCLASE DGCP"/>
    <property type="match status" value="1"/>
</dbReference>
<feature type="transmembrane region" description="Helical" evidence="5">
    <location>
        <begin position="105"/>
        <end position="124"/>
    </location>
</feature>
<dbReference type="EMBL" id="JACJTE010000013">
    <property type="protein sequence ID" value="MBD2561823.1"/>
    <property type="molecule type" value="Genomic_DNA"/>
</dbReference>
<feature type="transmembrane region" description="Helical" evidence="5">
    <location>
        <begin position="245"/>
        <end position="265"/>
    </location>
</feature>
<comment type="subcellular location">
    <subcellularLocation>
        <location evidence="1">Membrane</location>
        <topology evidence="1">Multi-pass membrane protein</topology>
    </subcellularLocation>
</comment>
<keyword evidence="2 5" id="KW-0812">Transmembrane</keyword>
<feature type="domain" description="GGDEF" evidence="8">
    <location>
        <begin position="723"/>
        <end position="856"/>
    </location>
</feature>
<feature type="transmembrane region" description="Helical" evidence="5">
    <location>
        <begin position="366"/>
        <end position="387"/>
    </location>
</feature>
<dbReference type="InterPro" id="IPR000014">
    <property type="entry name" value="PAS"/>
</dbReference>
<evidence type="ECO:0000256" key="2">
    <source>
        <dbReference type="ARBA" id="ARBA00022692"/>
    </source>
</evidence>
<evidence type="ECO:0000259" key="7">
    <source>
        <dbReference type="PROSITE" id="PS50883"/>
    </source>
</evidence>
<dbReference type="SUPFAM" id="SSF55073">
    <property type="entry name" value="Nucleotide cyclase"/>
    <property type="match status" value="1"/>
</dbReference>
<dbReference type="Pfam" id="PF00324">
    <property type="entry name" value="AA_permease"/>
    <property type="match status" value="1"/>
</dbReference>
<dbReference type="Gene3D" id="3.20.20.450">
    <property type="entry name" value="EAL domain"/>
    <property type="match status" value="1"/>
</dbReference>
<reference evidence="9 10" key="1">
    <citation type="journal article" date="2020" name="ISME J.">
        <title>Comparative genomics reveals insights into cyanobacterial evolution and habitat adaptation.</title>
        <authorList>
            <person name="Chen M.Y."/>
            <person name="Teng W.K."/>
            <person name="Zhao L."/>
            <person name="Hu C.X."/>
            <person name="Zhou Y.K."/>
            <person name="Han B.P."/>
            <person name="Song L.R."/>
            <person name="Shu W.S."/>
        </authorList>
    </citation>
    <scope>NUCLEOTIDE SEQUENCE [LARGE SCALE GENOMIC DNA]</scope>
    <source>
        <strain evidence="9 10">FACHB-391</strain>
    </source>
</reference>
<feature type="transmembrane region" description="Helical" evidence="5">
    <location>
        <begin position="295"/>
        <end position="320"/>
    </location>
</feature>
<dbReference type="SUPFAM" id="SSF55785">
    <property type="entry name" value="PYP-like sensor domain (PAS domain)"/>
    <property type="match status" value="1"/>
</dbReference>
<evidence type="ECO:0000256" key="1">
    <source>
        <dbReference type="ARBA" id="ARBA00004141"/>
    </source>
</evidence>
<evidence type="ECO:0000313" key="9">
    <source>
        <dbReference type="EMBL" id="MBD2561823.1"/>
    </source>
</evidence>
<proteinExistence type="predicted"/>
<keyword evidence="3 5" id="KW-1133">Transmembrane helix</keyword>
<dbReference type="CDD" id="cd00130">
    <property type="entry name" value="PAS"/>
    <property type="match status" value="1"/>
</dbReference>
<dbReference type="InterPro" id="IPR029787">
    <property type="entry name" value="Nucleotide_cyclase"/>
</dbReference>
<keyword evidence="10" id="KW-1185">Reference proteome</keyword>
<feature type="domain" description="EAL" evidence="7">
    <location>
        <begin position="865"/>
        <end position="1122"/>
    </location>
</feature>
<evidence type="ECO:0000259" key="8">
    <source>
        <dbReference type="PROSITE" id="PS50887"/>
    </source>
</evidence>
<feature type="transmembrane region" description="Helical" evidence="5">
    <location>
        <begin position="341"/>
        <end position="360"/>
    </location>
</feature>
<accession>A0ABR8EV58</accession>
<dbReference type="InterPro" id="IPR013767">
    <property type="entry name" value="PAS_fold"/>
</dbReference>
<dbReference type="SMART" id="SM00267">
    <property type="entry name" value="GGDEF"/>
    <property type="match status" value="1"/>
</dbReference>
<dbReference type="SMART" id="SM00052">
    <property type="entry name" value="EAL"/>
    <property type="match status" value="1"/>
</dbReference>
<dbReference type="InterPro" id="IPR004841">
    <property type="entry name" value="AA-permease/SLC12A_dom"/>
</dbReference>
<feature type="transmembrane region" description="Helical" evidence="5">
    <location>
        <begin position="422"/>
        <end position="439"/>
    </location>
</feature>
<feature type="transmembrane region" description="Helical" evidence="5">
    <location>
        <begin position="504"/>
        <end position="525"/>
    </location>
</feature>
<dbReference type="NCBIfam" id="TIGR00254">
    <property type="entry name" value="GGDEF"/>
    <property type="match status" value="1"/>
</dbReference>
<name>A0ABR8EV58_NOSLI</name>
<dbReference type="Pfam" id="PF00990">
    <property type="entry name" value="GGDEF"/>
    <property type="match status" value="1"/>
</dbReference>
<dbReference type="Gene3D" id="3.30.450.20">
    <property type="entry name" value="PAS domain"/>
    <property type="match status" value="1"/>
</dbReference>